<keyword evidence="6" id="KW-1185">Reference proteome</keyword>
<dbReference type="EMBL" id="JABCIY010000050">
    <property type="protein sequence ID" value="KAF7194876.1"/>
    <property type="molecule type" value="Genomic_DNA"/>
</dbReference>
<comment type="similarity">
    <text evidence="1 3">Belongs to the type-B carboxylesterase/lipase family.</text>
</comment>
<protein>
    <recommendedName>
        <fullName evidence="3">Carboxylic ester hydrolase</fullName>
        <ecNumber evidence="3">3.1.1.-</ecNumber>
    </recommendedName>
</protein>
<dbReference type="PANTHER" id="PTHR11559">
    <property type="entry name" value="CARBOXYLESTERASE"/>
    <property type="match status" value="1"/>
</dbReference>
<dbReference type="InterPro" id="IPR029058">
    <property type="entry name" value="AB_hydrolase_fold"/>
</dbReference>
<dbReference type="Gene3D" id="3.40.50.1820">
    <property type="entry name" value="alpha/beta hydrolase"/>
    <property type="match status" value="1"/>
</dbReference>
<name>A0A8H6RPP6_9PEZI</name>
<evidence type="ECO:0000256" key="3">
    <source>
        <dbReference type="RuleBase" id="RU361235"/>
    </source>
</evidence>
<feature type="signal peptide" evidence="3">
    <location>
        <begin position="1"/>
        <end position="27"/>
    </location>
</feature>
<reference evidence="5" key="1">
    <citation type="submission" date="2020-04" db="EMBL/GenBank/DDBJ databases">
        <title>Draft genome resource of the tomato pathogen Pseudocercospora fuligena.</title>
        <authorList>
            <person name="Zaccaron A."/>
        </authorList>
    </citation>
    <scope>NUCLEOTIDE SEQUENCE</scope>
    <source>
        <strain evidence="5">PF001</strain>
    </source>
</reference>
<proteinExistence type="inferred from homology"/>
<gene>
    <name evidence="5" type="ORF">HII31_03797</name>
</gene>
<dbReference type="PROSITE" id="PS00122">
    <property type="entry name" value="CARBOXYLESTERASE_B_1"/>
    <property type="match status" value="1"/>
</dbReference>
<dbReference type="Pfam" id="PF00135">
    <property type="entry name" value="COesterase"/>
    <property type="match status" value="1"/>
</dbReference>
<evidence type="ECO:0000259" key="4">
    <source>
        <dbReference type="Pfam" id="PF00135"/>
    </source>
</evidence>
<feature type="chain" id="PRO_5034723284" description="Carboxylic ester hydrolase" evidence="3">
    <location>
        <begin position="28"/>
        <end position="545"/>
    </location>
</feature>
<dbReference type="InterPro" id="IPR002018">
    <property type="entry name" value="CarbesteraseB"/>
</dbReference>
<dbReference type="SUPFAM" id="SSF53474">
    <property type="entry name" value="alpha/beta-Hydrolases"/>
    <property type="match status" value="1"/>
</dbReference>
<dbReference type="Proteomes" id="UP000660729">
    <property type="component" value="Unassembled WGS sequence"/>
</dbReference>
<keyword evidence="2 3" id="KW-0378">Hydrolase</keyword>
<keyword evidence="3" id="KW-0732">Signal</keyword>
<dbReference type="AlphaFoldDB" id="A0A8H6RPP6"/>
<dbReference type="InterPro" id="IPR050309">
    <property type="entry name" value="Type-B_Carboxylest/Lipase"/>
</dbReference>
<evidence type="ECO:0000313" key="5">
    <source>
        <dbReference type="EMBL" id="KAF7194876.1"/>
    </source>
</evidence>
<organism evidence="5 6">
    <name type="scientific">Pseudocercospora fuligena</name>
    <dbReference type="NCBI Taxonomy" id="685502"/>
    <lineage>
        <taxon>Eukaryota</taxon>
        <taxon>Fungi</taxon>
        <taxon>Dikarya</taxon>
        <taxon>Ascomycota</taxon>
        <taxon>Pezizomycotina</taxon>
        <taxon>Dothideomycetes</taxon>
        <taxon>Dothideomycetidae</taxon>
        <taxon>Mycosphaerellales</taxon>
        <taxon>Mycosphaerellaceae</taxon>
        <taxon>Pseudocercospora</taxon>
    </lineage>
</organism>
<accession>A0A8H6RPP6</accession>
<evidence type="ECO:0000313" key="6">
    <source>
        <dbReference type="Proteomes" id="UP000660729"/>
    </source>
</evidence>
<evidence type="ECO:0000256" key="1">
    <source>
        <dbReference type="ARBA" id="ARBA00005964"/>
    </source>
</evidence>
<dbReference type="EC" id="3.1.1.-" evidence="3"/>
<feature type="domain" description="Carboxylesterase type B" evidence="4">
    <location>
        <begin position="38"/>
        <end position="512"/>
    </location>
</feature>
<evidence type="ECO:0000256" key="2">
    <source>
        <dbReference type="ARBA" id="ARBA00022801"/>
    </source>
</evidence>
<dbReference type="InterPro" id="IPR019826">
    <property type="entry name" value="Carboxylesterase_B_AS"/>
</dbReference>
<comment type="caution">
    <text evidence="5">The sequence shown here is derived from an EMBL/GenBank/DDBJ whole genome shotgun (WGS) entry which is preliminary data.</text>
</comment>
<dbReference type="GO" id="GO:0016787">
    <property type="term" value="F:hydrolase activity"/>
    <property type="evidence" value="ECO:0007669"/>
    <property type="project" value="UniProtKB-KW"/>
</dbReference>
<sequence length="545" mass="60553">MVRLCLLNRMRSACMLLVILLSTPIQGRLQYNTSGTNPIIDLGYAQYKGTHNSTSGINTWYGLRYAQAPVGELRWQAPMDIESKNDYNPTQTIDAVKPGPSCLQGVPSWYGRRPNLTSTESEDCLLLDVLVPAKPASSNLPVMVQIHGGGYTTLSAASNPGNALVYQSQENLIYVAIQYRLGALGFLGGSQVLANGAANAGLLDQRAALIWVQRHIGKFGGDPSKVTIIGGSAGGGAVVNHMMLYGGVTNPPFRAVIAEYPWMQPYHNSSTLERQFGYLCEASGCKDLECLRELPLPQLRNATDKTYMLGYQNGDYGHGDYYFGPYIDGNIIRDLPSNEFKQGRFTKVPFLTSREGYEGYFFTNMTEERETPAGLTRTLENLFPYAKQSFFSRLFQLYPRENYNSTLFQHSAIFGDFIIACPSTYIAAAVSDWELPVWKYSFYAGSQTHGAILPFVETVSLEGDSNNATLASILRNYYISFVVSLDPNAVKFTSINHANWPRYQAEGIPSFKILNITYSTVQPSDDLDVRPQCDFFHSQSYVVRN</sequence>
<dbReference type="OrthoDB" id="3628960at2759"/>